<feature type="non-terminal residue" evidence="1">
    <location>
        <position position="69"/>
    </location>
</feature>
<comment type="caution">
    <text evidence="1">The sequence shown here is derived from an EMBL/GenBank/DDBJ whole genome shotgun (WGS) entry which is preliminary data.</text>
</comment>
<sequence length="69" mass="7992">MKNNENICIILVNYNGYDDTVECIKSIENSDYDNYKIILDDDTVECIKSIENSDYDNYKIILVDNGSKD</sequence>
<reference evidence="1 2" key="1">
    <citation type="submission" date="2018-08" db="EMBL/GenBank/DDBJ databases">
        <title>A genome reference for cultivated species of the human gut microbiota.</title>
        <authorList>
            <person name="Zou Y."/>
            <person name="Xue W."/>
            <person name="Luo G."/>
        </authorList>
    </citation>
    <scope>NUCLEOTIDE SEQUENCE [LARGE SCALE GENOMIC DNA]</scope>
    <source>
        <strain evidence="1 2">AF45-14BH</strain>
    </source>
</reference>
<name>A0A415G284_9FIRM</name>
<dbReference type="SUPFAM" id="SSF53448">
    <property type="entry name" value="Nucleotide-diphospho-sugar transferases"/>
    <property type="match status" value="2"/>
</dbReference>
<proteinExistence type="predicted"/>
<organism evidence="1 2">
    <name type="scientific">Anaerobutyricum hallii</name>
    <dbReference type="NCBI Taxonomy" id="39488"/>
    <lineage>
        <taxon>Bacteria</taxon>
        <taxon>Bacillati</taxon>
        <taxon>Bacillota</taxon>
        <taxon>Clostridia</taxon>
        <taxon>Lachnospirales</taxon>
        <taxon>Lachnospiraceae</taxon>
        <taxon>Anaerobutyricum</taxon>
    </lineage>
</organism>
<dbReference type="RefSeq" id="WP_330422930.1">
    <property type="nucleotide sequence ID" value="NZ_QRNJ01000166.1"/>
</dbReference>
<dbReference type="Proteomes" id="UP000283497">
    <property type="component" value="Unassembled WGS sequence"/>
</dbReference>
<dbReference type="EMBL" id="QRNJ01000166">
    <property type="protein sequence ID" value="RHK30846.1"/>
    <property type="molecule type" value="Genomic_DNA"/>
</dbReference>
<evidence type="ECO:0008006" key="3">
    <source>
        <dbReference type="Google" id="ProtNLM"/>
    </source>
</evidence>
<accession>A0A415G284</accession>
<gene>
    <name evidence="1" type="ORF">DW068_17790</name>
</gene>
<evidence type="ECO:0000313" key="2">
    <source>
        <dbReference type="Proteomes" id="UP000283497"/>
    </source>
</evidence>
<protein>
    <recommendedName>
        <fullName evidence="3">Glycosyltransferase</fullName>
    </recommendedName>
</protein>
<dbReference type="AlphaFoldDB" id="A0A415G284"/>
<evidence type="ECO:0000313" key="1">
    <source>
        <dbReference type="EMBL" id="RHK30846.1"/>
    </source>
</evidence>
<dbReference type="Gene3D" id="3.90.550.10">
    <property type="entry name" value="Spore Coat Polysaccharide Biosynthesis Protein SpsA, Chain A"/>
    <property type="match status" value="2"/>
</dbReference>
<dbReference type="InterPro" id="IPR029044">
    <property type="entry name" value="Nucleotide-diphossugar_trans"/>
</dbReference>